<name>A0ABP0TGN9_9BRYO</name>
<feature type="domain" description="RING-type" evidence="2">
    <location>
        <begin position="34"/>
        <end position="72"/>
    </location>
</feature>
<dbReference type="Gene3D" id="3.30.40.10">
    <property type="entry name" value="Zinc/RING finger domain, C3HC4 (zinc finger)"/>
    <property type="match status" value="1"/>
</dbReference>
<dbReference type="InterPro" id="IPR013083">
    <property type="entry name" value="Znf_RING/FYVE/PHD"/>
</dbReference>
<dbReference type="InterPro" id="IPR001841">
    <property type="entry name" value="Znf_RING"/>
</dbReference>
<organism evidence="3 4">
    <name type="scientific">Sphagnum troendelagicum</name>
    <dbReference type="NCBI Taxonomy" id="128251"/>
    <lineage>
        <taxon>Eukaryota</taxon>
        <taxon>Viridiplantae</taxon>
        <taxon>Streptophyta</taxon>
        <taxon>Embryophyta</taxon>
        <taxon>Bryophyta</taxon>
        <taxon>Sphagnophytina</taxon>
        <taxon>Sphagnopsida</taxon>
        <taxon>Sphagnales</taxon>
        <taxon>Sphagnaceae</taxon>
        <taxon>Sphagnum</taxon>
    </lineage>
</organism>
<evidence type="ECO:0000313" key="3">
    <source>
        <dbReference type="EMBL" id="CAK9196201.1"/>
    </source>
</evidence>
<keyword evidence="1" id="KW-0862">Zinc</keyword>
<keyword evidence="1" id="KW-0479">Metal-binding</keyword>
<keyword evidence="4" id="KW-1185">Reference proteome</keyword>
<proteinExistence type="predicted"/>
<keyword evidence="1" id="KW-0863">Zinc-finger</keyword>
<dbReference type="PANTHER" id="PTHR15315">
    <property type="entry name" value="RING FINGER PROTEIN 41, 151"/>
    <property type="match status" value="1"/>
</dbReference>
<accession>A0ABP0TGN9</accession>
<evidence type="ECO:0000313" key="4">
    <source>
        <dbReference type="Proteomes" id="UP001497512"/>
    </source>
</evidence>
<reference evidence="3" key="1">
    <citation type="submission" date="2024-02" db="EMBL/GenBank/DDBJ databases">
        <authorList>
            <consortium name="ELIXIR-Norway"/>
            <consortium name="Elixir Norway"/>
        </authorList>
    </citation>
    <scope>NUCLEOTIDE SEQUENCE</scope>
</reference>
<dbReference type="EMBL" id="OZ019903">
    <property type="protein sequence ID" value="CAK9196201.1"/>
    <property type="molecule type" value="Genomic_DNA"/>
</dbReference>
<sequence>MQNKKAVCEEWYKKKVNQEQHHMTELDLQWEHRCTICMEPNSKFALPGHNHVMCLKCCHEWCTRSQSCPFCHDSLKQVNSQDLWIFTDSSAIQDMVSLAWDNLQRPFMYIDKLLLLVYENIFTIYDAHVK</sequence>
<dbReference type="Proteomes" id="UP001497512">
    <property type="component" value="Chromosome 11"/>
</dbReference>
<evidence type="ECO:0000259" key="2">
    <source>
        <dbReference type="PROSITE" id="PS50089"/>
    </source>
</evidence>
<evidence type="ECO:0000256" key="1">
    <source>
        <dbReference type="PROSITE-ProRule" id="PRU00175"/>
    </source>
</evidence>
<protein>
    <recommendedName>
        <fullName evidence="2">RING-type domain-containing protein</fullName>
    </recommendedName>
</protein>
<dbReference type="SUPFAM" id="SSF57850">
    <property type="entry name" value="RING/U-box"/>
    <property type="match status" value="1"/>
</dbReference>
<dbReference type="PROSITE" id="PS50089">
    <property type="entry name" value="ZF_RING_2"/>
    <property type="match status" value="1"/>
</dbReference>
<dbReference type="PANTHER" id="PTHR15315:SF102">
    <property type="entry name" value="RING-TYPE DOMAIN-CONTAINING PROTEIN"/>
    <property type="match status" value="1"/>
</dbReference>
<gene>
    <name evidence="3" type="ORF">CSSPTR1EN2_LOCUS3355</name>
</gene>